<name>A0ACB7RK07_HYAAI</name>
<dbReference type="EMBL" id="CM023489">
    <property type="protein sequence ID" value="KAH6921633.1"/>
    <property type="molecule type" value="Genomic_DNA"/>
</dbReference>
<organism evidence="1 2">
    <name type="scientific">Hyalomma asiaticum</name>
    <name type="common">Tick</name>
    <dbReference type="NCBI Taxonomy" id="266040"/>
    <lineage>
        <taxon>Eukaryota</taxon>
        <taxon>Metazoa</taxon>
        <taxon>Ecdysozoa</taxon>
        <taxon>Arthropoda</taxon>
        <taxon>Chelicerata</taxon>
        <taxon>Arachnida</taxon>
        <taxon>Acari</taxon>
        <taxon>Parasitiformes</taxon>
        <taxon>Ixodida</taxon>
        <taxon>Ixodoidea</taxon>
        <taxon>Ixodidae</taxon>
        <taxon>Hyalomminae</taxon>
        <taxon>Hyalomma</taxon>
    </lineage>
</organism>
<accession>A0ACB7RK07</accession>
<evidence type="ECO:0000313" key="1">
    <source>
        <dbReference type="EMBL" id="KAH6921633.1"/>
    </source>
</evidence>
<protein>
    <submittedName>
        <fullName evidence="1">Uncharacterized protein</fullName>
    </submittedName>
</protein>
<sequence length="1537" mass="172895">MHYNTDSFFGCLGRISFRLENGSTVDAVLSVEEDVVRDCVDLCDKYDFCLNGGRCVNHYSYYGCDCYGTHYEDHMCGYDNLTTVTLRGNSYITYRIYDWKDRVHSDFNRISMMFRIYVPEAVLFLATGEHDPKNTVAASIKGGALFFSIDFGRGLLNVTMGSNLHDEMWHNFTMIHDGNQVTLYMDKIIHTLRISDSNYYLHLDPDIYIGGVPHEAPGLVTDLQFVGCFREVYFNRDNCMQSLRKGEPKARHNGIFPVEYGCALVDTIPLTFPFAESRLTLNLPSKTRLDISVDFKTQQNETVIASSLLRSDKGQGFWEIRLKKGTAIFTIVPDETNPSHYWFLSKGKQLTDGHWHQVGVIFENENVELTIDFNRKLKDTYPRPVELVGPLVIGGFPKQHVMGFVGCIRDIYVEQEWVDPRKVVGTEYAHGEVSLDNCQLINPCNNPNACEHGGQCYLDGSRFKCNCNGTGYTGKTCHFSTYKRTCQELFLVGYRKSGTYKIDIDRNGPLPPAHVECDMQRPDGSIATKVNHNMQREMVVRKYGLEGFYMDITYREFTPEMLQSLIHASKQCYQHITYECFKAPLGLESYTWLESSAGRHYVTSIGSGRPAWCQCAETRSCSNASRLCNCDVADGRWRLDEGIYDRPEDLGIVRIYMLQPKGLAHDAEARMTLGPLECTDTNTQQYVITFKTAPSYLEVQTGWRRGDLAFSFRTSSKRAVVLYQAALHEKHGYLLAMITSDYELSFEYTVNGEPRIVKLLSRSRLNTGEWQQVWLDHDTHHMRFTVNLDSVMVDLAKDEGVGPFEGPLYIGGAPKDLLTHPDITEGFIGCFRGLIINNHVVNLYNHLSRRVPDIVMDCQPSCSSNPCQNGATCHENWGSYNCECENSLAHSGFNCENNLNENSMTFITSSSCYHRATLGNVSDPVLEQDILLSFRTYQSEALLLYSFNHLNNFVQLHFEKRKRVVFTFNSQRSIVQGFVEAPDLATGRIIQVFVDRHADRTVLQVNGDNVTIPHPMTFLSTYYKDPWIKGEELELVKPARGTFESVPNSQMYLGGVDFVGATTNLPGLVGCLQGLRIGTTQVDLIKDVENQNVTKGQIRPGCKMMCDSKPCHHSGLCIEDWKNNLTSCDCAMTSYQGDICQTDIGAQFDGKAWIEYMFTPESTGQDRISIALAFSTKAKASVRQAILLVQYAQRPTQEEKLVTLQVDGKEYVLTSTTPDTSGPTVDISSSLVIVGGTKRDPRFGDYGDFQGCVSNVVVELRTLNIRPLETYFGYQKGALEKVKVYGTLREGRCAEFAAIIGDKTEAIFKPPAVSVPEWHKTNPVLVPYKHNSFHPQATKLLYAKATSTRVAVIMGVVLIVVLIGVFLYAWRLQKRHKHQKLREDLTYFRQGSTATYSPSRPTPRRKVNSPVKAVSFSRMSNDYQPVPQTKSEVLASTPRKSLDMATPKSVPQANATPPKPILNHRNSTPAVSPIVNGLGQPKSRRPVSTASQELEWDPAADNDLMGSSPAAPDELSRQPSILTLRGESMYGSLCNVM</sequence>
<comment type="caution">
    <text evidence="1">The sequence shown here is derived from an EMBL/GenBank/DDBJ whole genome shotgun (WGS) entry which is preliminary data.</text>
</comment>
<gene>
    <name evidence="1" type="ORF">HPB50_003623</name>
</gene>
<dbReference type="Proteomes" id="UP000821845">
    <property type="component" value="Chromosome 9"/>
</dbReference>
<keyword evidence="2" id="KW-1185">Reference proteome</keyword>
<evidence type="ECO:0000313" key="2">
    <source>
        <dbReference type="Proteomes" id="UP000821845"/>
    </source>
</evidence>
<proteinExistence type="predicted"/>
<reference evidence="1" key="1">
    <citation type="submission" date="2020-05" db="EMBL/GenBank/DDBJ databases">
        <title>Large-scale comparative analyses of tick genomes elucidate their genetic diversity and vector capacities.</title>
        <authorList>
            <person name="Jia N."/>
            <person name="Wang J."/>
            <person name="Shi W."/>
            <person name="Du L."/>
            <person name="Sun Y."/>
            <person name="Zhan W."/>
            <person name="Jiang J."/>
            <person name="Wang Q."/>
            <person name="Zhang B."/>
            <person name="Ji P."/>
            <person name="Sakyi L.B."/>
            <person name="Cui X."/>
            <person name="Yuan T."/>
            <person name="Jiang B."/>
            <person name="Yang W."/>
            <person name="Lam T.T.-Y."/>
            <person name="Chang Q."/>
            <person name="Ding S."/>
            <person name="Wang X."/>
            <person name="Zhu J."/>
            <person name="Ruan X."/>
            <person name="Zhao L."/>
            <person name="Wei J."/>
            <person name="Que T."/>
            <person name="Du C."/>
            <person name="Cheng J."/>
            <person name="Dai P."/>
            <person name="Han X."/>
            <person name="Huang E."/>
            <person name="Gao Y."/>
            <person name="Liu J."/>
            <person name="Shao H."/>
            <person name="Ye R."/>
            <person name="Li L."/>
            <person name="Wei W."/>
            <person name="Wang X."/>
            <person name="Wang C."/>
            <person name="Yang T."/>
            <person name="Huo Q."/>
            <person name="Li W."/>
            <person name="Guo W."/>
            <person name="Chen H."/>
            <person name="Zhou L."/>
            <person name="Ni X."/>
            <person name="Tian J."/>
            <person name="Zhou Y."/>
            <person name="Sheng Y."/>
            <person name="Liu T."/>
            <person name="Pan Y."/>
            <person name="Xia L."/>
            <person name="Li J."/>
            <person name="Zhao F."/>
            <person name="Cao W."/>
        </authorList>
    </citation>
    <scope>NUCLEOTIDE SEQUENCE</scope>
    <source>
        <strain evidence="1">Hyas-2018</strain>
    </source>
</reference>